<dbReference type="RefSeq" id="WP_069810983.1">
    <property type="nucleotide sequence ID" value="NZ_CP017305.1"/>
</dbReference>
<name>A0A1D8D7J0_CHLLM</name>
<dbReference type="KEGG" id="clz:BIU88_12050"/>
<reference evidence="3" key="1">
    <citation type="submission" date="2016-09" db="EMBL/GenBank/DDBJ databases">
        <title>Genome sequence of Chlorobaculum limnaeum.</title>
        <authorList>
            <person name="Liu Z."/>
            <person name="Tank M."/>
            <person name="Bryant D.A."/>
        </authorList>
    </citation>
    <scope>NUCLEOTIDE SEQUENCE [LARGE SCALE GENOMIC DNA]</scope>
    <source>
        <strain evidence="3">DSM 1677</strain>
    </source>
</reference>
<dbReference type="InterPro" id="IPR054566">
    <property type="entry name" value="ManC/GMP-like_b-helix"/>
</dbReference>
<dbReference type="AlphaFoldDB" id="A0A1D8D7J0"/>
<feature type="domain" description="Nucleotidyl transferase" evidence="1">
    <location>
        <begin position="11"/>
        <end position="297"/>
    </location>
</feature>
<evidence type="ECO:0000259" key="2">
    <source>
        <dbReference type="Pfam" id="PF22640"/>
    </source>
</evidence>
<dbReference type="SUPFAM" id="SSF159283">
    <property type="entry name" value="Guanosine diphospho-D-mannose pyrophosphorylase/mannose-6-phosphate isomerase linker domain"/>
    <property type="match status" value="1"/>
</dbReference>
<dbReference type="InterPro" id="IPR005835">
    <property type="entry name" value="NTP_transferase_dom"/>
</dbReference>
<dbReference type="GO" id="GO:0009298">
    <property type="term" value="P:GDP-mannose biosynthetic process"/>
    <property type="evidence" value="ECO:0007669"/>
    <property type="project" value="TreeGrafter"/>
</dbReference>
<dbReference type="EMBL" id="CP017305">
    <property type="protein sequence ID" value="AOS84794.1"/>
    <property type="molecule type" value="Genomic_DNA"/>
</dbReference>
<evidence type="ECO:0000313" key="3">
    <source>
        <dbReference type="EMBL" id="AOS84794.1"/>
    </source>
</evidence>
<dbReference type="Pfam" id="PF00483">
    <property type="entry name" value="NTP_transferase"/>
    <property type="match status" value="1"/>
</dbReference>
<keyword evidence="4" id="KW-1185">Reference proteome</keyword>
<dbReference type="STRING" id="274537.BIU88_12050"/>
<dbReference type="PANTHER" id="PTHR46390:SF1">
    <property type="entry name" value="MANNOSE-1-PHOSPHATE GUANYLYLTRANSFERASE"/>
    <property type="match status" value="1"/>
</dbReference>
<dbReference type="SUPFAM" id="SSF53448">
    <property type="entry name" value="Nucleotide-diphospho-sugar transferases"/>
    <property type="match status" value="1"/>
</dbReference>
<dbReference type="GO" id="GO:0004475">
    <property type="term" value="F:mannose-1-phosphate guanylyltransferase (GTP) activity"/>
    <property type="evidence" value="ECO:0007669"/>
    <property type="project" value="InterPro"/>
</dbReference>
<proteinExistence type="predicted"/>
<dbReference type="InterPro" id="IPR049577">
    <property type="entry name" value="GMPP_N"/>
</dbReference>
<sequence length="374" mass="42180">MKQIADNHVYAVVMAGGSGSKLWPLSRKKSPKQFLHFFDGGTMIRKTVERIAGAVRMENIFIITGKQHWLLVNDSLPDFDPGNIIIEPTIRDTATCIALATTFIRKRDPDAVTIVLPADHLVLDEEQFLKTITKGVGLARDQRGLITVGIHPDRPETRYGYIQVEPSVMIGEENDNPEDDHISLFRVKTFAEKPDLATAEHFLESQDFWWNSGVFIWHVDDINREYRRSLPDLYEDMQNVHAFIGTERQDSVIEDVYSWVHPVSIAYGIMEKAEKVYMLAGNFGWTDLGCWDEVIKIGLGLEGRDTDGQEVIMIDSKEVFVRKPHGKAVVTVGVEDIIVVDTPDALLICKAGESQKVVKAVEMMKREPGLEGFL</sequence>
<feature type="domain" description="MannoseP isomerase/GMP-like beta-helix" evidence="2">
    <location>
        <begin position="310"/>
        <end position="362"/>
    </location>
</feature>
<dbReference type="InterPro" id="IPR029044">
    <property type="entry name" value="Nucleotide-diphossugar_trans"/>
</dbReference>
<organism evidence="3 4">
    <name type="scientific">Chlorobaculum limnaeum</name>
    <dbReference type="NCBI Taxonomy" id="274537"/>
    <lineage>
        <taxon>Bacteria</taxon>
        <taxon>Pseudomonadati</taxon>
        <taxon>Chlorobiota</taxon>
        <taxon>Chlorobiia</taxon>
        <taxon>Chlorobiales</taxon>
        <taxon>Chlorobiaceae</taxon>
        <taxon>Chlorobaculum</taxon>
    </lineage>
</organism>
<gene>
    <name evidence="3" type="ORF">BIU88_12050</name>
</gene>
<dbReference type="InterPro" id="IPR051161">
    <property type="entry name" value="Mannose-6P_isomerase_type2"/>
</dbReference>
<dbReference type="PANTHER" id="PTHR46390">
    <property type="entry name" value="MANNOSE-1-PHOSPHATE GUANYLYLTRANSFERASE"/>
    <property type="match status" value="1"/>
</dbReference>
<dbReference type="CDD" id="cd02509">
    <property type="entry name" value="GDP-M1P_Guanylyltransferase"/>
    <property type="match status" value="1"/>
</dbReference>
<evidence type="ECO:0000259" key="1">
    <source>
        <dbReference type="Pfam" id="PF00483"/>
    </source>
</evidence>
<dbReference type="OrthoDB" id="9806359at2"/>
<dbReference type="Proteomes" id="UP000095185">
    <property type="component" value="Chromosome"/>
</dbReference>
<accession>A0A1D8D7J0</accession>
<protein>
    <submittedName>
        <fullName evidence="3">Mannose-1-phosphate guanyltransferase</fullName>
    </submittedName>
</protein>
<dbReference type="Pfam" id="PF22640">
    <property type="entry name" value="ManC_GMP_beta-helix"/>
    <property type="match status" value="1"/>
</dbReference>
<dbReference type="Gene3D" id="3.90.550.10">
    <property type="entry name" value="Spore Coat Polysaccharide Biosynthesis Protein SpsA, Chain A"/>
    <property type="match status" value="1"/>
</dbReference>
<evidence type="ECO:0000313" key="4">
    <source>
        <dbReference type="Proteomes" id="UP000095185"/>
    </source>
</evidence>